<sequence length="29" mass="3562">MTPKFYKDHNPLLRKRLMRPDGSFFCICF</sequence>
<organism evidence="1 2">
    <name type="scientific">Gossypium tomentosum</name>
    <name type="common">Hawaiian cotton</name>
    <name type="synonym">Gossypium sandvicense</name>
    <dbReference type="NCBI Taxonomy" id="34277"/>
    <lineage>
        <taxon>Eukaryota</taxon>
        <taxon>Viridiplantae</taxon>
        <taxon>Streptophyta</taxon>
        <taxon>Embryophyta</taxon>
        <taxon>Tracheophyta</taxon>
        <taxon>Spermatophyta</taxon>
        <taxon>Magnoliopsida</taxon>
        <taxon>eudicotyledons</taxon>
        <taxon>Gunneridae</taxon>
        <taxon>Pentapetalae</taxon>
        <taxon>rosids</taxon>
        <taxon>malvids</taxon>
        <taxon>Malvales</taxon>
        <taxon>Malvaceae</taxon>
        <taxon>Malvoideae</taxon>
        <taxon>Gossypium</taxon>
    </lineage>
</organism>
<dbReference type="AlphaFoldDB" id="A0A5D2NH40"/>
<evidence type="ECO:0000313" key="1">
    <source>
        <dbReference type="EMBL" id="TYI02445.1"/>
    </source>
</evidence>
<protein>
    <submittedName>
        <fullName evidence="1">Uncharacterized protein</fullName>
    </submittedName>
</protein>
<evidence type="ECO:0000313" key="2">
    <source>
        <dbReference type="Proteomes" id="UP000322667"/>
    </source>
</evidence>
<accession>A0A5D2NH40</accession>
<gene>
    <name evidence="1" type="ORF">ES332_A11G267800v1</name>
</gene>
<dbReference type="Proteomes" id="UP000322667">
    <property type="component" value="Chromosome A11"/>
</dbReference>
<dbReference type="EMBL" id="CM017620">
    <property type="protein sequence ID" value="TYI02445.1"/>
    <property type="molecule type" value="Genomic_DNA"/>
</dbReference>
<reference evidence="1 2" key="1">
    <citation type="submission" date="2019-07" db="EMBL/GenBank/DDBJ databases">
        <title>WGS assembly of Gossypium tomentosum.</title>
        <authorList>
            <person name="Chen Z.J."/>
            <person name="Sreedasyam A."/>
            <person name="Ando A."/>
            <person name="Song Q."/>
            <person name="De L."/>
            <person name="Hulse-Kemp A."/>
            <person name="Ding M."/>
            <person name="Ye W."/>
            <person name="Kirkbride R."/>
            <person name="Jenkins J."/>
            <person name="Plott C."/>
            <person name="Lovell J."/>
            <person name="Lin Y.-M."/>
            <person name="Vaughn R."/>
            <person name="Liu B."/>
            <person name="Li W."/>
            <person name="Simpson S."/>
            <person name="Scheffler B."/>
            <person name="Saski C."/>
            <person name="Grover C."/>
            <person name="Hu G."/>
            <person name="Conover J."/>
            <person name="Carlson J."/>
            <person name="Shu S."/>
            <person name="Boston L."/>
            <person name="Williams M."/>
            <person name="Peterson D."/>
            <person name="Mcgee K."/>
            <person name="Jones D."/>
            <person name="Wendel J."/>
            <person name="Stelly D."/>
            <person name="Grimwood J."/>
            <person name="Schmutz J."/>
        </authorList>
    </citation>
    <scope>NUCLEOTIDE SEQUENCE [LARGE SCALE GENOMIC DNA]</scope>
    <source>
        <strain evidence="1">7179.01</strain>
    </source>
</reference>
<keyword evidence="2" id="KW-1185">Reference proteome</keyword>
<proteinExistence type="predicted"/>
<name>A0A5D2NH40_GOSTO</name>